<evidence type="ECO:0000313" key="2">
    <source>
        <dbReference type="Proteomes" id="UP001232973"/>
    </source>
</evidence>
<sequence>MSRQEKEWTRAEFRRRVEGRDNIVTAPGAYDALTAKLVQRSGFEAVYLSGAGVSYSTLGQPDLGLISFHEMLQALQRVRQGVAIPIIADADNGYGNALNVRRTVQMYEAAGAFAIQLEDQAYPKKCGHLAKKVLIPAKEGAMKIKAAVDARQDPNTLIIARTDALAVNGFADALERAKRYEDAGADVIFVEAPTGPEQMAELNRVIAAPCLANMVEGGKTPLLPNEELQKIGYRIVIYPNMVTRIVARHVERALASLRDHGSSQPLLQEMMLFPELNRLLGIEELNQLEQMYAVD</sequence>
<dbReference type="PROSITE" id="PS00161">
    <property type="entry name" value="ISOCITRATE_LYASE"/>
    <property type="match status" value="1"/>
</dbReference>
<dbReference type="SUPFAM" id="SSF51621">
    <property type="entry name" value="Phosphoenolpyruvate/pyruvate domain"/>
    <property type="match status" value="1"/>
</dbReference>
<comment type="caution">
    <text evidence="1">The sequence shown here is derived from an EMBL/GenBank/DDBJ whole genome shotgun (WGS) entry which is preliminary data.</text>
</comment>
<dbReference type="InterPro" id="IPR018523">
    <property type="entry name" value="Isocitrate_lyase_ph_CS"/>
</dbReference>
<accession>A0ABT9XHW2</accession>
<dbReference type="Pfam" id="PF13714">
    <property type="entry name" value="PEP_mutase"/>
    <property type="match status" value="1"/>
</dbReference>
<dbReference type="EMBL" id="JAUSTP010000012">
    <property type="protein sequence ID" value="MDQ0189910.1"/>
    <property type="molecule type" value="Genomic_DNA"/>
</dbReference>
<dbReference type="Proteomes" id="UP001232973">
    <property type="component" value="Unassembled WGS sequence"/>
</dbReference>
<reference evidence="1 2" key="1">
    <citation type="submission" date="2023-07" db="EMBL/GenBank/DDBJ databases">
        <title>Genomic Encyclopedia of Type Strains, Phase IV (KMG-IV): sequencing the most valuable type-strain genomes for metagenomic binning, comparative biology and taxonomic classification.</title>
        <authorList>
            <person name="Goeker M."/>
        </authorList>
    </citation>
    <scope>NUCLEOTIDE SEQUENCE [LARGE SCALE GENOMIC DNA]</scope>
    <source>
        <strain evidence="1 2">DSM 4006</strain>
    </source>
</reference>
<organism evidence="1 2">
    <name type="scientific">Alicyclobacillus cycloheptanicus</name>
    <dbReference type="NCBI Taxonomy" id="1457"/>
    <lineage>
        <taxon>Bacteria</taxon>
        <taxon>Bacillati</taxon>
        <taxon>Bacillota</taxon>
        <taxon>Bacilli</taxon>
        <taxon>Bacillales</taxon>
        <taxon>Alicyclobacillaceae</taxon>
        <taxon>Alicyclobacillus</taxon>
    </lineage>
</organism>
<protein>
    <submittedName>
        <fullName evidence="1">2-methylisocitrate lyase-like PEP mutase family enzyme</fullName>
    </submittedName>
</protein>
<dbReference type="InterPro" id="IPR040442">
    <property type="entry name" value="Pyrv_kinase-like_dom_sf"/>
</dbReference>
<dbReference type="PANTHER" id="PTHR42905:SF5">
    <property type="entry name" value="CARBOXYVINYL-CARBOXYPHOSPHONATE PHOSPHORYLMUTASE, CHLOROPLASTIC"/>
    <property type="match status" value="1"/>
</dbReference>
<dbReference type="Gene3D" id="3.20.20.60">
    <property type="entry name" value="Phosphoenolpyruvate-binding domains"/>
    <property type="match status" value="1"/>
</dbReference>
<evidence type="ECO:0000313" key="1">
    <source>
        <dbReference type="EMBL" id="MDQ0189910.1"/>
    </source>
</evidence>
<dbReference type="InterPro" id="IPR039556">
    <property type="entry name" value="ICL/PEPM"/>
</dbReference>
<keyword evidence="2" id="KW-1185">Reference proteome</keyword>
<dbReference type="PANTHER" id="PTHR42905">
    <property type="entry name" value="PHOSPHOENOLPYRUVATE CARBOXYLASE"/>
    <property type="match status" value="1"/>
</dbReference>
<proteinExistence type="predicted"/>
<gene>
    <name evidence="1" type="ORF">J2S03_001773</name>
</gene>
<dbReference type="CDD" id="cd00377">
    <property type="entry name" value="ICL_PEPM"/>
    <property type="match status" value="1"/>
</dbReference>
<name>A0ABT9XHW2_9BACL</name>
<dbReference type="RefSeq" id="WP_274456977.1">
    <property type="nucleotide sequence ID" value="NZ_CP067097.1"/>
</dbReference>
<dbReference type="InterPro" id="IPR015813">
    <property type="entry name" value="Pyrv/PenolPyrv_kinase-like_dom"/>
</dbReference>